<dbReference type="InterPro" id="IPR007197">
    <property type="entry name" value="rSAM"/>
</dbReference>
<protein>
    <submittedName>
        <fullName evidence="8">Radical SAM protein</fullName>
    </submittedName>
</protein>
<dbReference type="EMBL" id="LOCK01000030">
    <property type="protein sequence ID" value="KTE90876.1"/>
    <property type="molecule type" value="Genomic_DNA"/>
</dbReference>
<dbReference type="NCBIfam" id="TIGR01212">
    <property type="entry name" value="TIGR01212 family radical SAM protein"/>
    <property type="match status" value="1"/>
</dbReference>
<dbReference type="SFLD" id="SFLDG01091">
    <property type="entry name" value="uncharacterized_CHP01210-like"/>
    <property type="match status" value="1"/>
</dbReference>
<dbReference type="SUPFAM" id="SSF102114">
    <property type="entry name" value="Radical SAM enzymes"/>
    <property type="match status" value="1"/>
</dbReference>
<keyword evidence="3" id="KW-0949">S-adenosyl-L-methionine</keyword>
<dbReference type="InterPro" id="IPR023404">
    <property type="entry name" value="rSAM_horseshoe"/>
</dbReference>
<keyword evidence="6" id="KW-0411">Iron-sulfur</keyword>
<sequence>MGGNTKLSYGRQEKLNFNWQNGDKRYYTLNQHLRHFFGDKVFKVSLDAGFTCPNRDGRVGQGGCIYCSARGSGDFAGQAEKSIHEQFCEIKEVMNRKWSSARYLAYFQAYTNTYAPLKRLQEVYEQALAEEGVVGLSIATRPDCLPAEVLDYLEELNQRTYLWVELGLQSIHDRTMEWVGRGHTFEDFLQGLDKLRRRNIRVCTHMIYGLPGETLEDMFGSAQTLAKLDVQGVKLHLLHVLKGTPLADIYEQSPFPLLSQDEYIHLICDTLEILPAQTVIHRLTGDAPRKDLLAPLWSLKKWEILNAIDRELERRGTWQGKKAQNKTADTTHSI</sequence>
<evidence type="ECO:0000256" key="1">
    <source>
        <dbReference type="ARBA" id="ARBA00001966"/>
    </source>
</evidence>
<evidence type="ECO:0000259" key="7">
    <source>
        <dbReference type="PROSITE" id="PS51918"/>
    </source>
</evidence>
<dbReference type="Pfam" id="PF16199">
    <property type="entry name" value="Radical_SAM_C"/>
    <property type="match status" value="1"/>
</dbReference>
<dbReference type="PROSITE" id="PS51918">
    <property type="entry name" value="RADICAL_SAM"/>
    <property type="match status" value="1"/>
</dbReference>
<dbReference type="InterPro" id="IPR032432">
    <property type="entry name" value="Radical_SAM_C"/>
</dbReference>
<dbReference type="SFLD" id="SFLDG01086">
    <property type="entry name" value="elongater_protein-like"/>
    <property type="match status" value="1"/>
</dbReference>
<reference evidence="8 9" key="1">
    <citation type="submission" date="2015-12" db="EMBL/GenBank/DDBJ databases">
        <title>Draft Genome Sequence of Desulfitobacterium hafniense Strain DH, a Sulfate-reducing Bacterium Isolated from Paddy Soils.</title>
        <authorList>
            <person name="Bao P."/>
            <person name="Zhang X."/>
            <person name="Li G."/>
        </authorList>
    </citation>
    <scope>NUCLEOTIDE SEQUENCE [LARGE SCALE GENOMIC DNA]</scope>
    <source>
        <strain evidence="8 9">DH</strain>
    </source>
</reference>
<dbReference type="GO" id="GO:0003824">
    <property type="term" value="F:catalytic activity"/>
    <property type="evidence" value="ECO:0007669"/>
    <property type="project" value="InterPro"/>
</dbReference>
<dbReference type="Proteomes" id="UP000054623">
    <property type="component" value="Unassembled WGS sequence"/>
</dbReference>
<dbReference type="SFLD" id="SFLDS00029">
    <property type="entry name" value="Radical_SAM"/>
    <property type="match status" value="1"/>
</dbReference>
<dbReference type="GO" id="GO:0046872">
    <property type="term" value="F:metal ion binding"/>
    <property type="evidence" value="ECO:0007669"/>
    <property type="project" value="UniProtKB-KW"/>
</dbReference>
<evidence type="ECO:0000256" key="5">
    <source>
        <dbReference type="ARBA" id="ARBA00023004"/>
    </source>
</evidence>
<dbReference type="InterPro" id="IPR039661">
    <property type="entry name" value="ELP3"/>
</dbReference>
<evidence type="ECO:0000313" key="8">
    <source>
        <dbReference type="EMBL" id="KTE90876.1"/>
    </source>
</evidence>
<dbReference type="RefSeq" id="WP_011461526.1">
    <property type="nucleotide sequence ID" value="NZ_LOCK01000030.1"/>
</dbReference>
<dbReference type="PANTHER" id="PTHR11135:SF1">
    <property type="entry name" value="PROTEIN YHCC"/>
    <property type="match status" value="1"/>
</dbReference>
<keyword evidence="2" id="KW-0004">4Fe-4S</keyword>
<dbReference type="SMART" id="SM00729">
    <property type="entry name" value="Elp3"/>
    <property type="match status" value="1"/>
</dbReference>
<comment type="cofactor">
    <cofactor evidence="1">
        <name>[4Fe-4S] cluster</name>
        <dbReference type="ChEBI" id="CHEBI:49883"/>
    </cofactor>
</comment>
<keyword evidence="4" id="KW-0479">Metal-binding</keyword>
<dbReference type="Gene3D" id="3.80.30.20">
    <property type="entry name" value="tm_1862 like domain"/>
    <property type="match status" value="1"/>
</dbReference>
<feature type="domain" description="Radical SAM core" evidence="7">
    <location>
        <begin position="36"/>
        <end position="276"/>
    </location>
</feature>
<dbReference type="InterPro" id="IPR006638">
    <property type="entry name" value="Elp3/MiaA/NifB-like_rSAM"/>
</dbReference>
<dbReference type="Pfam" id="PF04055">
    <property type="entry name" value="Radical_SAM"/>
    <property type="match status" value="1"/>
</dbReference>
<dbReference type="PANTHER" id="PTHR11135">
    <property type="entry name" value="HISTONE ACETYLTRANSFERASE-RELATED"/>
    <property type="match status" value="1"/>
</dbReference>
<name>A0A0W1JGP2_DESHA</name>
<comment type="caution">
    <text evidence="8">The sequence shown here is derived from an EMBL/GenBank/DDBJ whole genome shotgun (WGS) entry which is preliminary data.</text>
</comment>
<evidence type="ECO:0000256" key="4">
    <source>
        <dbReference type="ARBA" id="ARBA00022723"/>
    </source>
</evidence>
<evidence type="ECO:0000256" key="3">
    <source>
        <dbReference type="ARBA" id="ARBA00022691"/>
    </source>
</evidence>
<evidence type="ECO:0000256" key="2">
    <source>
        <dbReference type="ARBA" id="ARBA00022485"/>
    </source>
</evidence>
<evidence type="ECO:0000256" key="6">
    <source>
        <dbReference type="ARBA" id="ARBA00023014"/>
    </source>
</evidence>
<keyword evidence="5" id="KW-0408">Iron</keyword>
<dbReference type="InterPro" id="IPR058240">
    <property type="entry name" value="rSAM_sf"/>
</dbReference>
<dbReference type="AlphaFoldDB" id="A0A0W1JGP2"/>
<dbReference type="InterPro" id="IPR005911">
    <property type="entry name" value="YhcC-like"/>
</dbReference>
<accession>A0A0W1JGP2</accession>
<gene>
    <name evidence="8" type="ORF">AT727_23045</name>
</gene>
<dbReference type="OrthoDB" id="9801689at2"/>
<dbReference type="GO" id="GO:0051539">
    <property type="term" value="F:4 iron, 4 sulfur cluster binding"/>
    <property type="evidence" value="ECO:0007669"/>
    <property type="project" value="UniProtKB-KW"/>
</dbReference>
<proteinExistence type="predicted"/>
<evidence type="ECO:0000313" key="9">
    <source>
        <dbReference type="Proteomes" id="UP000054623"/>
    </source>
</evidence>
<organism evidence="8 9">
    <name type="scientific">Desulfitobacterium hafniense</name>
    <name type="common">Desulfitobacterium frappieri</name>
    <dbReference type="NCBI Taxonomy" id="49338"/>
    <lineage>
        <taxon>Bacteria</taxon>
        <taxon>Bacillati</taxon>
        <taxon>Bacillota</taxon>
        <taxon>Clostridia</taxon>
        <taxon>Eubacteriales</taxon>
        <taxon>Desulfitobacteriaceae</taxon>
        <taxon>Desulfitobacterium</taxon>
    </lineage>
</organism>